<dbReference type="AlphaFoldDB" id="A0A2U3KI38"/>
<dbReference type="EMBL" id="OMOD01000119">
    <property type="protein sequence ID" value="SPF39339.1"/>
    <property type="molecule type" value="Genomic_DNA"/>
</dbReference>
<protein>
    <recommendedName>
        <fullName evidence="2">Biotin transporter</fullName>
    </recommendedName>
</protein>
<keyword evidence="2" id="KW-1003">Cell membrane</keyword>
<dbReference type="Proteomes" id="UP000238701">
    <property type="component" value="Unassembled WGS sequence"/>
</dbReference>
<keyword evidence="3" id="KW-1133">Transmembrane helix</keyword>
<feature type="transmembrane region" description="Helical" evidence="3">
    <location>
        <begin position="21"/>
        <end position="39"/>
    </location>
</feature>
<dbReference type="GO" id="GO:0015225">
    <property type="term" value="F:biotin transmembrane transporter activity"/>
    <property type="evidence" value="ECO:0007669"/>
    <property type="project" value="UniProtKB-UniRule"/>
</dbReference>
<comment type="similarity">
    <text evidence="1 2">Belongs to the BioY family.</text>
</comment>
<dbReference type="PANTHER" id="PTHR34295:SF1">
    <property type="entry name" value="BIOTIN TRANSPORTER BIOY"/>
    <property type="match status" value="1"/>
</dbReference>
<evidence type="ECO:0000256" key="1">
    <source>
        <dbReference type="ARBA" id="ARBA00010692"/>
    </source>
</evidence>
<comment type="subcellular location">
    <subcellularLocation>
        <location evidence="2">Cell membrane</location>
        <topology evidence="2">Multi-pass membrane protein</topology>
    </subcellularLocation>
</comment>
<feature type="transmembrane region" description="Helical" evidence="3">
    <location>
        <begin position="69"/>
        <end position="86"/>
    </location>
</feature>
<gene>
    <name evidence="4" type="ORF">SBA1_270054</name>
</gene>
<evidence type="ECO:0000313" key="5">
    <source>
        <dbReference type="Proteomes" id="UP000238701"/>
    </source>
</evidence>
<feature type="transmembrane region" description="Helical" evidence="3">
    <location>
        <begin position="45"/>
        <end position="62"/>
    </location>
</feature>
<keyword evidence="3" id="KW-0812">Transmembrane</keyword>
<dbReference type="Pfam" id="PF02632">
    <property type="entry name" value="BioY"/>
    <property type="match status" value="1"/>
</dbReference>
<keyword evidence="2 3" id="KW-0472">Membrane</keyword>
<feature type="transmembrane region" description="Helical" evidence="3">
    <location>
        <begin position="162"/>
        <end position="181"/>
    </location>
</feature>
<feature type="transmembrane region" description="Helical" evidence="3">
    <location>
        <begin position="126"/>
        <end position="150"/>
    </location>
</feature>
<sequence>MAKAAVLATPQERAIETGRQVALVAGASLLVALCARVTIPLMPLTLVPLTMQNFGVLLAGLLLGSRRGFAALMLYLIEGAAGLPVFNPTGPGGIAQLLGPTGGFLMIYPFVAFLAGYIFERGIKSFARAAIAGILAEISLFVGGLAWLYLFTHSLAKAAYLGLYWFLAAEVIKVMFAAAIASRWRRSRNETAAWQ</sequence>
<dbReference type="OrthoDB" id="9803495at2"/>
<accession>A0A2U3KI38</accession>
<evidence type="ECO:0000256" key="3">
    <source>
        <dbReference type="SAM" id="Phobius"/>
    </source>
</evidence>
<name>A0A2U3KI38_9BACT</name>
<feature type="transmembrane region" description="Helical" evidence="3">
    <location>
        <begin position="98"/>
        <end position="119"/>
    </location>
</feature>
<dbReference type="InterPro" id="IPR003784">
    <property type="entry name" value="BioY"/>
</dbReference>
<evidence type="ECO:0000313" key="4">
    <source>
        <dbReference type="EMBL" id="SPF39339.1"/>
    </source>
</evidence>
<dbReference type="PIRSF" id="PIRSF016661">
    <property type="entry name" value="BioY"/>
    <property type="match status" value="1"/>
</dbReference>
<keyword evidence="2" id="KW-0813">Transport</keyword>
<dbReference type="Gene3D" id="1.10.1760.20">
    <property type="match status" value="1"/>
</dbReference>
<organism evidence="4 5">
    <name type="scientific">Candidatus Sulfotelmatobacter kueseliae</name>
    <dbReference type="NCBI Taxonomy" id="2042962"/>
    <lineage>
        <taxon>Bacteria</taxon>
        <taxon>Pseudomonadati</taxon>
        <taxon>Acidobacteriota</taxon>
        <taxon>Terriglobia</taxon>
        <taxon>Terriglobales</taxon>
        <taxon>Candidatus Korobacteraceae</taxon>
        <taxon>Candidatus Sulfotelmatobacter</taxon>
    </lineage>
</organism>
<dbReference type="PANTHER" id="PTHR34295">
    <property type="entry name" value="BIOTIN TRANSPORTER BIOY"/>
    <property type="match status" value="1"/>
</dbReference>
<proteinExistence type="inferred from homology"/>
<evidence type="ECO:0000256" key="2">
    <source>
        <dbReference type="PIRNR" id="PIRNR016661"/>
    </source>
</evidence>
<dbReference type="GO" id="GO:0005886">
    <property type="term" value="C:plasma membrane"/>
    <property type="evidence" value="ECO:0007669"/>
    <property type="project" value="UniProtKB-SubCell"/>
</dbReference>
<reference evidence="5" key="1">
    <citation type="submission" date="2018-02" db="EMBL/GenBank/DDBJ databases">
        <authorList>
            <person name="Hausmann B."/>
        </authorList>
    </citation>
    <scope>NUCLEOTIDE SEQUENCE [LARGE SCALE GENOMIC DNA]</scope>
    <source>
        <strain evidence="5">Peat soil MAG SbA1</strain>
    </source>
</reference>